<dbReference type="AlphaFoldDB" id="A0A183C5U8"/>
<reference evidence="1" key="1">
    <citation type="submission" date="2014-05" db="EMBL/GenBank/DDBJ databases">
        <title>The genome and life-stage specific transcriptomes of Globodera pallida elucidate key aspects of plant parasitism by a cyst nematode.</title>
        <authorList>
            <person name="Cotton J.A."/>
            <person name="Lilley C.J."/>
            <person name="Jones L.M."/>
            <person name="Kikuchi T."/>
            <person name="Reid A.J."/>
            <person name="Thorpe P."/>
            <person name="Tsai I.J."/>
            <person name="Beasley H."/>
            <person name="Blok V."/>
            <person name="Cock P.J.A."/>
            <person name="Van den Akker S.E."/>
            <person name="Holroyd N."/>
            <person name="Hunt M."/>
            <person name="Mantelin S."/>
            <person name="Naghra H."/>
            <person name="Pain A."/>
            <person name="Palomares-Rius J.E."/>
            <person name="Zarowiecki M."/>
            <person name="Berriman M."/>
            <person name="Jones J.T."/>
            <person name="Urwin P.E."/>
        </authorList>
    </citation>
    <scope>NUCLEOTIDE SEQUENCE [LARGE SCALE GENOMIC DNA]</scope>
    <source>
        <strain evidence="1">Lindley</strain>
    </source>
</reference>
<accession>A0A183C5U8</accession>
<protein>
    <submittedName>
        <fullName evidence="2">SCP domain-containing protein</fullName>
    </submittedName>
</protein>
<keyword evidence="1" id="KW-1185">Reference proteome</keyword>
<proteinExistence type="predicted"/>
<evidence type="ECO:0000313" key="2">
    <source>
        <dbReference type="WBParaSite" id="GPLIN_000824300"/>
    </source>
</evidence>
<organism evidence="1 2">
    <name type="scientific">Globodera pallida</name>
    <name type="common">Potato cyst nematode worm</name>
    <name type="synonym">Heterodera pallida</name>
    <dbReference type="NCBI Taxonomy" id="36090"/>
    <lineage>
        <taxon>Eukaryota</taxon>
        <taxon>Metazoa</taxon>
        <taxon>Ecdysozoa</taxon>
        <taxon>Nematoda</taxon>
        <taxon>Chromadorea</taxon>
        <taxon>Rhabditida</taxon>
        <taxon>Tylenchina</taxon>
        <taxon>Tylenchomorpha</taxon>
        <taxon>Tylenchoidea</taxon>
        <taxon>Heteroderidae</taxon>
        <taxon>Heteroderinae</taxon>
        <taxon>Globodera</taxon>
    </lineage>
</organism>
<sequence length="95" mass="11299">MIWMPNRMIRYWYESNAKVGAFKPRKPLNSSKRMHRVDAKQMAKLGNVLVNVWAEIAIKNANVGSWDRLMEYVRYNSLPLDPRWTKRWDLCEGSN</sequence>
<dbReference type="Proteomes" id="UP000050741">
    <property type="component" value="Unassembled WGS sequence"/>
</dbReference>
<dbReference type="WBParaSite" id="GPLIN_000824300">
    <property type="protein sequence ID" value="GPLIN_000824300"/>
    <property type="gene ID" value="GPLIN_000824300"/>
</dbReference>
<reference evidence="2" key="2">
    <citation type="submission" date="2016-06" db="UniProtKB">
        <authorList>
            <consortium name="WormBaseParasite"/>
        </authorList>
    </citation>
    <scope>IDENTIFICATION</scope>
</reference>
<name>A0A183C5U8_GLOPA</name>
<evidence type="ECO:0000313" key="1">
    <source>
        <dbReference type="Proteomes" id="UP000050741"/>
    </source>
</evidence>